<dbReference type="InterPro" id="IPR016024">
    <property type="entry name" value="ARM-type_fold"/>
</dbReference>
<dbReference type="SUPFAM" id="SSF48371">
    <property type="entry name" value="ARM repeat"/>
    <property type="match status" value="2"/>
</dbReference>
<dbReference type="InterPro" id="IPR004155">
    <property type="entry name" value="PBS_lyase_HEAT"/>
</dbReference>
<dbReference type="PANTHER" id="PTHR12697:SF5">
    <property type="entry name" value="DEOXYHYPUSINE HYDROXYLASE"/>
    <property type="match status" value="1"/>
</dbReference>
<dbReference type="InterPro" id="IPR011989">
    <property type="entry name" value="ARM-like"/>
</dbReference>
<dbReference type="AlphaFoldDB" id="A0A810N449"/>
<accession>A0A810N449</accession>
<dbReference type="GO" id="GO:0016491">
    <property type="term" value="F:oxidoreductase activity"/>
    <property type="evidence" value="ECO:0007669"/>
    <property type="project" value="TreeGrafter"/>
</dbReference>
<evidence type="ECO:0000313" key="1">
    <source>
        <dbReference type="EMBL" id="BCJ68156.1"/>
    </source>
</evidence>
<organism evidence="1 2">
    <name type="scientific">Polymorphospora rubra</name>
    <dbReference type="NCBI Taxonomy" id="338584"/>
    <lineage>
        <taxon>Bacteria</taxon>
        <taxon>Bacillati</taxon>
        <taxon>Actinomycetota</taxon>
        <taxon>Actinomycetes</taxon>
        <taxon>Micromonosporales</taxon>
        <taxon>Micromonosporaceae</taxon>
        <taxon>Polymorphospora</taxon>
    </lineage>
</organism>
<dbReference type="PANTHER" id="PTHR12697">
    <property type="entry name" value="PBS LYASE HEAT-LIKE PROTEIN"/>
    <property type="match status" value="1"/>
</dbReference>
<reference evidence="1" key="1">
    <citation type="submission" date="2020-08" db="EMBL/GenBank/DDBJ databases">
        <title>Whole genome shotgun sequence of Polymorphospora rubra NBRC 101157.</title>
        <authorList>
            <person name="Komaki H."/>
            <person name="Tamura T."/>
        </authorList>
    </citation>
    <scope>NUCLEOTIDE SEQUENCE</scope>
    <source>
        <strain evidence="1">NBRC 101157</strain>
    </source>
</reference>
<dbReference type="KEGG" id="pry:Prubr_51770"/>
<name>A0A810N449_9ACTN</name>
<dbReference type="Gene3D" id="1.25.10.10">
    <property type="entry name" value="Leucine-rich Repeat Variant"/>
    <property type="match status" value="2"/>
</dbReference>
<sequence length="395" mass="41509">MIDRRASLAAVIRHAVDPEADYDDIEPTVTALTESGDTTLVPPLREALDRFLDKGNFYGRDLVAGILAGIQGVAALPVLLRAAGRDLGDDQDGLRSEITELLHGDPDAARRTVVEFAGADTAELRREGLWALGFLVDARDTELLAAAATDPDPRVRSVAIGSIHDPAGDDRAFRTLVVALRDADEQVRMSAISRLGGTGRVDAVTPLAAIAAAAANPRVRSMVAYALGQLGSDEATPALLRLHRDPDRHVRDTARNALGSVGGPAAVDPLLALAADPDPDVRGRAATALAKAVDTDPRVIPALTTLARDGEAVVRAATVGGLAGAGKRSPHLATLVVGLANDPDPPVRQRVALAVRHLAPDAAADVLHRYTDDPDQTVRRIARTQLERLAGPADR</sequence>
<protein>
    <submittedName>
        <fullName evidence="1">Uncharacterized protein</fullName>
    </submittedName>
</protein>
<dbReference type="Proteomes" id="UP000680866">
    <property type="component" value="Chromosome"/>
</dbReference>
<dbReference type="Pfam" id="PF13646">
    <property type="entry name" value="HEAT_2"/>
    <property type="match status" value="2"/>
</dbReference>
<keyword evidence="2" id="KW-1185">Reference proteome</keyword>
<gene>
    <name evidence="1" type="ORF">Prubr_51770</name>
</gene>
<dbReference type="SMART" id="SM00567">
    <property type="entry name" value="EZ_HEAT"/>
    <property type="match status" value="6"/>
</dbReference>
<dbReference type="RefSeq" id="WP_212817445.1">
    <property type="nucleotide sequence ID" value="NZ_AP023359.1"/>
</dbReference>
<proteinExistence type="predicted"/>
<dbReference type="EMBL" id="AP023359">
    <property type="protein sequence ID" value="BCJ68156.1"/>
    <property type="molecule type" value="Genomic_DNA"/>
</dbReference>
<evidence type="ECO:0000313" key="2">
    <source>
        <dbReference type="Proteomes" id="UP000680866"/>
    </source>
</evidence>